<dbReference type="AlphaFoldDB" id="A0A1G4JCX1"/>
<evidence type="ECO:0000256" key="1">
    <source>
        <dbReference type="ARBA" id="ARBA00005781"/>
    </source>
</evidence>
<dbReference type="InterPro" id="IPR038657">
    <property type="entry name" value="Ribosomal_bL19_sf"/>
</dbReference>
<accession>A0A1G4JCX1</accession>
<dbReference type="GO" id="GO:0005762">
    <property type="term" value="C:mitochondrial large ribosomal subunit"/>
    <property type="evidence" value="ECO:0007669"/>
    <property type="project" value="TreeGrafter"/>
</dbReference>
<dbReference type="Proteomes" id="UP000191024">
    <property type="component" value="Chromosome D"/>
</dbReference>
<dbReference type="GO" id="GO:0006412">
    <property type="term" value="P:translation"/>
    <property type="evidence" value="ECO:0007669"/>
    <property type="project" value="InterPro"/>
</dbReference>
<protein>
    <submittedName>
        <fullName evidence="4">LAMI_0D07844g1_1</fullName>
    </submittedName>
</protein>
<reference evidence="4 5" key="1">
    <citation type="submission" date="2016-03" db="EMBL/GenBank/DDBJ databases">
        <authorList>
            <person name="Devillers H."/>
        </authorList>
    </citation>
    <scope>NUCLEOTIDE SEQUENCE [LARGE SCALE GENOMIC DNA]</scope>
    <source>
        <strain evidence="4">CBS 11717</strain>
    </source>
</reference>
<dbReference type="OrthoDB" id="432645at2759"/>
<dbReference type="EMBL" id="LT598463">
    <property type="protein sequence ID" value="SCU87876.1"/>
    <property type="molecule type" value="Genomic_DNA"/>
</dbReference>
<name>A0A1G4JCX1_9SACH</name>
<dbReference type="Pfam" id="PF01245">
    <property type="entry name" value="Ribosomal_L19"/>
    <property type="match status" value="1"/>
</dbReference>
<dbReference type="Gene3D" id="2.30.30.790">
    <property type="match status" value="1"/>
</dbReference>
<organism evidence="4 5">
    <name type="scientific">Lachancea mirantina</name>
    <dbReference type="NCBI Taxonomy" id="1230905"/>
    <lineage>
        <taxon>Eukaryota</taxon>
        <taxon>Fungi</taxon>
        <taxon>Dikarya</taxon>
        <taxon>Ascomycota</taxon>
        <taxon>Saccharomycotina</taxon>
        <taxon>Saccharomycetes</taxon>
        <taxon>Saccharomycetales</taxon>
        <taxon>Saccharomycetaceae</taxon>
        <taxon>Lachancea</taxon>
    </lineage>
</organism>
<dbReference type="SUPFAM" id="SSF50104">
    <property type="entry name" value="Translation proteins SH3-like domain"/>
    <property type="match status" value="1"/>
</dbReference>
<dbReference type="STRING" id="1230905.A0A1G4JCX1"/>
<sequence length="170" mass="19525">MLVNKFLRLDPRAVRHYQILSGSRKVLPVYPPAEKKSSSNLLSRLSALDQNALDPQGWRRKLISGQPDETTRAGDVVRVVYDSNKCNYDNFVGYVLAVDRKSMTQDASLLLRNQVAKTFVEVRVPIFSPIIQRIDILRKSDGRRKRNKHYYIRGTKLDVGDLEAGLRKRK</sequence>
<evidence type="ECO:0000313" key="5">
    <source>
        <dbReference type="Proteomes" id="UP000191024"/>
    </source>
</evidence>
<dbReference type="PANTHER" id="PTHR15680:SF9">
    <property type="entry name" value="LARGE RIBOSOMAL SUBUNIT PROTEIN BL19M"/>
    <property type="match status" value="1"/>
</dbReference>
<dbReference type="GO" id="GO:0003735">
    <property type="term" value="F:structural constituent of ribosome"/>
    <property type="evidence" value="ECO:0007669"/>
    <property type="project" value="InterPro"/>
</dbReference>
<keyword evidence="5" id="KW-1185">Reference proteome</keyword>
<evidence type="ECO:0000313" key="4">
    <source>
        <dbReference type="EMBL" id="SCU87876.1"/>
    </source>
</evidence>
<comment type="similarity">
    <text evidence="1">Belongs to the bacterial ribosomal protein bL19 family.</text>
</comment>
<proteinExistence type="inferred from homology"/>
<keyword evidence="2" id="KW-0689">Ribosomal protein</keyword>
<evidence type="ECO:0000256" key="2">
    <source>
        <dbReference type="ARBA" id="ARBA00022980"/>
    </source>
</evidence>
<dbReference type="PANTHER" id="PTHR15680">
    <property type="entry name" value="RIBOSOMAL PROTEIN L19"/>
    <property type="match status" value="1"/>
</dbReference>
<evidence type="ECO:0000256" key="3">
    <source>
        <dbReference type="ARBA" id="ARBA00023274"/>
    </source>
</evidence>
<gene>
    <name evidence="4" type="ORF">LAMI_0D07844G</name>
</gene>
<dbReference type="InterPro" id="IPR001857">
    <property type="entry name" value="Ribosomal_bL19"/>
</dbReference>
<keyword evidence="3" id="KW-0687">Ribonucleoprotein</keyword>
<dbReference type="InterPro" id="IPR008991">
    <property type="entry name" value="Translation_prot_SH3-like_sf"/>
</dbReference>